<evidence type="ECO:0000256" key="1">
    <source>
        <dbReference type="SAM" id="MobiDB-lite"/>
    </source>
</evidence>
<proteinExistence type="predicted"/>
<organism evidence="2 3">
    <name type="scientific">Tropilaelaps mercedesae</name>
    <dbReference type="NCBI Taxonomy" id="418985"/>
    <lineage>
        <taxon>Eukaryota</taxon>
        <taxon>Metazoa</taxon>
        <taxon>Ecdysozoa</taxon>
        <taxon>Arthropoda</taxon>
        <taxon>Chelicerata</taxon>
        <taxon>Arachnida</taxon>
        <taxon>Acari</taxon>
        <taxon>Parasitiformes</taxon>
        <taxon>Mesostigmata</taxon>
        <taxon>Gamasina</taxon>
        <taxon>Dermanyssoidea</taxon>
        <taxon>Laelapidae</taxon>
        <taxon>Tropilaelaps</taxon>
    </lineage>
</organism>
<dbReference type="AlphaFoldDB" id="A0A1V9XYB6"/>
<sequence>VLIVNSDQLSLLQNSQGIVVMQSSDPKTLQVEVVRLNDENNSGGSIRNVGQKVIKKEAVEEVPPAYATGASSRDEPEDVEDEDDDEYDPTRIRAHIIRGPASFGRKRIIPVAPQPPTNKSASAHEFLTPEQRRLLARKKGRSK</sequence>
<feature type="compositionally biased region" description="Acidic residues" evidence="1">
    <location>
        <begin position="75"/>
        <end position="87"/>
    </location>
</feature>
<feature type="region of interest" description="Disordered" evidence="1">
    <location>
        <begin position="57"/>
        <end position="93"/>
    </location>
</feature>
<dbReference type="EMBL" id="MNPL01002242">
    <property type="protein sequence ID" value="OQR78422.1"/>
    <property type="molecule type" value="Genomic_DNA"/>
</dbReference>
<name>A0A1V9XYB6_9ACAR</name>
<feature type="compositionally biased region" description="Basic residues" evidence="1">
    <location>
        <begin position="134"/>
        <end position="143"/>
    </location>
</feature>
<dbReference type="InParanoid" id="A0A1V9XYB6"/>
<reference evidence="2 3" key="1">
    <citation type="journal article" date="2017" name="Gigascience">
        <title>Draft genome of the honey bee ectoparasitic mite, Tropilaelaps mercedesae, is shaped by the parasitic life history.</title>
        <authorList>
            <person name="Dong X."/>
            <person name="Armstrong S.D."/>
            <person name="Xia D."/>
            <person name="Makepeace B.L."/>
            <person name="Darby A.C."/>
            <person name="Kadowaki T."/>
        </authorList>
    </citation>
    <scope>NUCLEOTIDE SEQUENCE [LARGE SCALE GENOMIC DNA]</scope>
    <source>
        <strain evidence="2">Wuxi-XJTLU</strain>
    </source>
</reference>
<keyword evidence="3" id="KW-1185">Reference proteome</keyword>
<gene>
    <name evidence="2" type="ORF">BIW11_06420</name>
</gene>
<feature type="non-terminal residue" evidence="2">
    <location>
        <position position="1"/>
    </location>
</feature>
<feature type="region of interest" description="Disordered" evidence="1">
    <location>
        <begin position="106"/>
        <end position="143"/>
    </location>
</feature>
<accession>A0A1V9XYB6</accession>
<dbReference type="Proteomes" id="UP000192247">
    <property type="component" value="Unassembled WGS sequence"/>
</dbReference>
<protein>
    <submittedName>
        <fullName evidence="2">Uncharacterized protein</fullName>
    </submittedName>
</protein>
<evidence type="ECO:0000313" key="3">
    <source>
        <dbReference type="Proteomes" id="UP000192247"/>
    </source>
</evidence>
<feature type="non-terminal residue" evidence="2">
    <location>
        <position position="143"/>
    </location>
</feature>
<evidence type="ECO:0000313" key="2">
    <source>
        <dbReference type="EMBL" id="OQR78422.1"/>
    </source>
</evidence>
<comment type="caution">
    <text evidence="2">The sequence shown here is derived from an EMBL/GenBank/DDBJ whole genome shotgun (WGS) entry which is preliminary data.</text>
</comment>